<protein>
    <submittedName>
        <fullName evidence="1">Uncharacterized protein</fullName>
    </submittedName>
</protein>
<name>A0AC60NSC8_IXOPE</name>
<dbReference type="Proteomes" id="UP000805193">
    <property type="component" value="Unassembled WGS sequence"/>
</dbReference>
<evidence type="ECO:0000313" key="1">
    <source>
        <dbReference type="EMBL" id="KAG0410007.1"/>
    </source>
</evidence>
<accession>A0AC60NSC8</accession>
<proteinExistence type="predicted"/>
<sequence length="297" mass="31723">HAPRRASHSRCCLTQQRQQSSASQGGQRSAPPHSLPALGPLLPLSASRNMATSEEPPDPTEVHSKAVSTETEPPDPTEVHSKAVSTETEAPDLTEVHTEATSKRTGEPPDHRDMTKVTFHTNPELQVPKGAQQRNNAAVAVKTEPKDPTEVDTPAIFPGAGLGAAASKEFQQDLVPTNPIGSCAVVARPLQWIPTSVHNEVQPNAVYLHSVERHGIVIQPVVATLPVVAVLPERPDVVPPWLVGLGPGTASSQEVGQHRVLVDPTVAVRPPRHAPPAVCDGLRPLADVIKFREVERS</sequence>
<gene>
    <name evidence="1" type="ORF">HPB47_012872</name>
</gene>
<evidence type="ECO:0000313" key="2">
    <source>
        <dbReference type="Proteomes" id="UP000805193"/>
    </source>
</evidence>
<comment type="caution">
    <text evidence="1">The sequence shown here is derived from an EMBL/GenBank/DDBJ whole genome shotgun (WGS) entry which is preliminary data.</text>
</comment>
<feature type="non-terminal residue" evidence="1">
    <location>
        <position position="1"/>
    </location>
</feature>
<dbReference type="EMBL" id="JABSTQ010011566">
    <property type="protein sequence ID" value="KAG0410007.1"/>
    <property type="molecule type" value="Genomic_DNA"/>
</dbReference>
<organism evidence="1 2">
    <name type="scientific">Ixodes persulcatus</name>
    <name type="common">Taiga tick</name>
    <dbReference type="NCBI Taxonomy" id="34615"/>
    <lineage>
        <taxon>Eukaryota</taxon>
        <taxon>Metazoa</taxon>
        <taxon>Ecdysozoa</taxon>
        <taxon>Arthropoda</taxon>
        <taxon>Chelicerata</taxon>
        <taxon>Arachnida</taxon>
        <taxon>Acari</taxon>
        <taxon>Parasitiformes</taxon>
        <taxon>Ixodida</taxon>
        <taxon>Ixodoidea</taxon>
        <taxon>Ixodidae</taxon>
        <taxon>Ixodinae</taxon>
        <taxon>Ixodes</taxon>
    </lineage>
</organism>
<keyword evidence="2" id="KW-1185">Reference proteome</keyword>
<reference evidence="1 2" key="1">
    <citation type="journal article" date="2020" name="Cell">
        <title>Large-Scale Comparative Analyses of Tick Genomes Elucidate Their Genetic Diversity and Vector Capacities.</title>
        <authorList>
            <consortium name="Tick Genome and Microbiome Consortium (TIGMIC)"/>
            <person name="Jia N."/>
            <person name="Wang J."/>
            <person name="Shi W."/>
            <person name="Du L."/>
            <person name="Sun Y."/>
            <person name="Zhan W."/>
            <person name="Jiang J.F."/>
            <person name="Wang Q."/>
            <person name="Zhang B."/>
            <person name="Ji P."/>
            <person name="Bell-Sakyi L."/>
            <person name="Cui X.M."/>
            <person name="Yuan T.T."/>
            <person name="Jiang B.G."/>
            <person name="Yang W.F."/>
            <person name="Lam T.T."/>
            <person name="Chang Q.C."/>
            <person name="Ding S.J."/>
            <person name="Wang X.J."/>
            <person name="Zhu J.G."/>
            <person name="Ruan X.D."/>
            <person name="Zhao L."/>
            <person name="Wei J.T."/>
            <person name="Ye R.Z."/>
            <person name="Que T.C."/>
            <person name="Du C.H."/>
            <person name="Zhou Y.H."/>
            <person name="Cheng J.X."/>
            <person name="Dai P.F."/>
            <person name="Guo W.B."/>
            <person name="Han X.H."/>
            <person name="Huang E.J."/>
            <person name="Li L.F."/>
            <person name="Wei W."/>
            <person name="Gao Y.C."/>
            <person name="Liu J.Z."/>
            <person name="Shao H.Z."/>
            <person name="Wang X."/>
            <person name="Wang C.C."/>
            <person name="Yang T.C."/>
            <person name="Huo Q.B."/>
            <person name="Li W."/>
            <person name="Chen H.Y."/>
            <person name="Chen S.E."/>
            <person name="Zhou L.G."/>
            <person name="Ni X.B."/>
            <person name="Tian J.H."/>
            <person name="Sheng Y."/>
            <person name="Liu T."/>
            <person name="Pan Y.S."/>
            <person name="Xia L.Y."/>
            <person name="Li J."/>
            <person name="Zhao F."/>
            <person name="Cao W.C."/>
        </authorList>
    </citation>
    <scope>NUCLEOTIDE SEQUENCE [LARGE SCALE GENOMIC DNA]</scope>
    <source>
        <strain evidence="1">Iper-2018</strain>
    </source>
</reference>